<dbReference type="AlphaFoldDB" id="A0AA38Z898"/>
<reference evidence="1 2" key="1">
    <citation type="journal article" date="2023" name="BMC Biotechnol.">
        <title>Vitis rotundifolia cv Carlos genome sequencing.</title>
        <authorList>
            <person name="Huff M."/>
            <person name="Hulse-Kemp A."/>
            <person name="Scheffler B."/>
            <person name="Youngblood R."/>
            <person name="Simpson S."/>
            <person name="Babiker E."/>
            <person name="Staton M."/>
        </authorList>
    </citation>
    <scope>NUCLEOTIDE SEQUENCE [LARGE SCALE GENOMIC DNA]</scope>
    <source>
        <tissue evidence="1">Leaf</tissue>
    </source>
</reference>
<evidence type="ECO:0000313" key="1">
    <source>
        <dbReference type="EMBL" id="KAJ9684240.1"/>
    </source>
</evidence>
<comment type="caution">
    <text evidence="1">The sequence shown here is derived from an EMBL/GenBank/DDBJ whole genome shotgun (WGS) entry which is preliminary data.</text>
</comment>
<accession>A0AA38Z898</accession>
<dbReference type="Gene3D" id="3.30.890.10">
    <property type="entry name" value="Methyl-cpg-binding Protein 2, Chain A"/>
    <property type="match status" value="1"/>
</dbReference>
<gene>
    <name evidence="1" type="ORF">PVL29_016631</name>
</gene>
<evidence type="ECO:0000313" key="2">
    <source>
        <dbReference type="Proteomes" id="UP001168098"/>
    </source>
</evidence>
<sequence>MSPSTMSTVLRVQQRHRTLNPAITYSLHDNTSIGYEWLLPGWIAEQRTMPSGRVYRVDTDTRATENIILQYYYDPSGHLYRTKNEVLLAWEEAGIVVLDP</sequence>
<dbReference type="EMBL" id="JARBHA010000013">
    <property type="protein sequence ID" value="KAJ9684240.1"/>
    <property type="molecule type" value="Genomic_DNA"/>
</dbReference>
<organism evidence="1 2">
    <name type="scientific">Vitis rotundifolia</name>
    <name type="common">Muscadine grape</name>
    <dbReference type="NCBI Taxonomy" id="103349"/>
    <lineage>
        <taxon>Eukaryota</taxon>
        <taxon>Viridiplantae</taxon>
        <taxon>Streptophyta</taxon>
        <taxon>Embryophyta</taxon>
        <taxon>Tracheophyta</taxon>
        <taxon>Spermatophyta</taxon>
        <taxon>Magnoliopsida</taxon>
        <taxon>eudicotyledons</taxon>
        <taxon>Gunneridae</taxon>
        <taxon>Pentapetalae</taxon>
        <taxon>rosids</taxon>
        <taxon>Vitales</taxon>
        <taxon>Vitaceae</taxon>
        <taxon>Viteae</taxon>
        <taxon>Vitis</taxon>
    </lineage>
</organism>
<protein>
    <submittedName>
        <fullName evidence="1">Uncharacterized protein</fullName>
    </submittedName>
</protein>
<keyword evidence="2" id="KW-1185">Reference proteome</keyword>
<proteinExistence type="predicted"/>
<name>A0AA38Z898_VITRO</name>
<dbReference type="Proteomes" id="UP001168098">
    <property type="component" value="Unassembled WGS sequence"/>
</dbReference>